<keyword evidence="4" id="KW-0804">Transcription</keyword>
<evidence type="ECO:0000256" key="1">
    <source>
        <dbReference type="ARBA" id="ARBA00023015"/>
    </source>
</evidence>
<dbReference type="GO" id="GO:0003677">
    <property type="term" value="F:DNA binding"/>
    <property type="evidence" value="ECO:0007669"/>
    <property type="project" value="UniProtKB-KW"/>
</dbReference>
<evidence type="ECO:0000256" key="3">
    <source>
        <dbReference type="ARBA" id="ARBA00023125"/>
    </source>
</evidence>
<dbReference type="InterPro" id="IPR007630">
    <property type="entry name" value="RNA_pol_sigma70_r4"/>
</dbReference>
<evidence type="ECO:0000256" key="2">
    <source>
        <dbReference type="ARBA" id="ARBA00023082"/>
    </source>
</evidence>
<dbReference type="RefSeq" id="WP_071960995.1">
    <property type="nucleotide sequence ID" value="NZ_CP018025.1"/>
</dbReference>
<reference evidence="7 8" key="1">
    <citation type="submission" date="2016-11" db="EMBL/GenBank/DDBJ databases">
        <title>Networking in microbes: conjugative elements and plasmids in the genus Alteromonas.</title>
        <authorList>
            <person name="Lopez-Perez M."/>
            <person name="Ramon-Marco N."/>
            <person name="Rodriguez-Valera F."/>
        </authorList>
    </citation>
    <scope>NUCLEOTIDE SEQUENCE [LARGE SCALE GENOMIC DNA]</scope>
    <source>
        <strain evidence="7 8">CP48</strain>
        <plasmid evidence="8">pamcp48-600</plasmid>
    </source>
</reference>
<evidence type="ECO:0000256" key="4">
    <source>
        <dbReference type="ARBA" id="ARBA00023163"/>
    </source>
</evidence>
<dbReference type="PANTHER" id="PTHR30603">
    <property type="entry name" value="RNA POLYMERASE SIGMA FACTOR RPO"/>
    <property type="match status" value="1"/>
</dbReference>
<dbReference type="AlphaFoldDB" id="A0AAC9JH30"/>
<dbReference type="SUPFAM" id="SSF88659">
    <property type="entry name" value="Sigma3 and sigma4 domains of RNA polymerase sigma factors"/>
    <property type="match status" value="1"/>
</dbReference>
<dbReference type="PANTHER" id="PTHR30603:SF47">
    <property type="entry name" value="RNA POLYMERASE SIGMA FACTOR SIGD, CHLOROPLASTIC"/>
    <property type="match status" value="1"/>
</dbReference>
<dbReference type="InterPro" id="IPR000943">
    <property type="entry name" value="RNA_pol_sigma70"/>
</dbReference>
<dbReference type="SUPFAM" id="SSF88946">
    <property type="entry name" value="Sigma2 domain of RNA polymerase sigma factors"/>
    <property type="match status" value="1"/>
</dbReference>
<dbReference type="InterPro" id="IPR050239">
    <property type="entry name" value="Sigma-70_RNA_pol_init_factors"/>
</dbReference>
<dbReference type="InterPro" id="IPR007627">
    <property type="entry name" value="RNA_pol_sigma70_r2"/>
</dbReference>
<organism evidence="7 8">
    <name type="scientific">Alteromonas mediterranea</name>
    <dbReference type="NCBI Taxonomy" id="314275"/>
    <lineage>
        <taxon>Bacteria</taxon>
        <taxon>Pseudomonadati</taxon>
        <taxon>Pseudomonadota</taxon>
        <taxon>Gammaproteobacteria</taxon>
        <taxon>Alteromonadales</taxon>
        <taxon>Alteromonadaceae</taxon>
        <taxon>Alteromonas/Salinimonas group</taxon>
        <taxon>Alteromonas</taxon>
    </lineage>
</organism>
<dbReference type="GO" id="GO:0006352">
    <property type="term" value="P:DNA-templated transcription initiation"/>
    <property type="evidence" value="ECO:0007669"/>
    <property type="project" value="InterPro"/>
</dbReference>
<evidence type="ECO:0000313" key="7">
    <source>
        <dbReference type="EMBL" id="APD92381.1"/>
    </source>
</evidence>
<dbReference type="NCBIfam" id="TIGR02937">
    <property type="entry name" value="sigma70-ECF"/>
    <property type="match status" value="1"/>
</dbReference>
<feature type="domain" description="RNA polymerase sigma-70 region 2" evidence="5">
    <location>
        <begin position="41"/>
        <end position="106"/>
    </location>
</feature>
<geneLocation type="plasmid" evidence="8">
    <name>pamcp48-600</name>
</geneLocation>
<protein>
    <submittedName>
        <fullName evidence="7">Uncharacterized protein</fullName>
    </submittedName>
</protein>
<dbReference type="InterPro" id="IPR014284">
    <property type="entry name" value="RNA_pol_sigma-70_dom"/>
</dbReference>
<dbReference type="PRINTS" id="PR00046">
    <property type="entry name" value="SIGMA70FCT"/>
</dbReference>
<keyword evidence="1" id="KW-0805">Transcription regulation</keyword>
<dbReference type="InterPro" id="IPR013324">
    <property type="entry name" value="RNA_pol_sigma_r3/r4-like"/>
</dbReference>
<sequence>MMELTKTNGVAANEDTSTGSFSEEEIALLCEKGDEDALTSLVMSHLWLVSSIANKFSTFNISLLELIETGNSGLLLAARRFKPGIGRFSTFAYSFVEGEMLSLIKESTHVIRISRTMTKRQKDIKECQKAGIVSELEISAHLGISPKKVSEALQSPSTYISVDDIDEKNCTYDGEELFHSDILLSEQKEIVQQLLELIPKEKDREIIKLRFGLGGQAPMKRTQIALRYQVSEEAIRQREKNTLSRLNYHLKRQDIHLDILSDA</sequence>
<evidence type="ECO:0000259" key="6">
    <source>
        <dbReference type="Pfam" id="PF04545"/>
    </source>
</evidence>
<dbReference type="Proteomes" id="UP000182101">
    <property type="component" value="Plasmid pAMCP48-600"/>
</dbReference>
<accession>A0AAC9JH30</accession>
<evidence type="ECO:0000313" key="8">
    <source>
        <dbReference type="Proteomes" id="UP000182101"/>
    </source>
</evidence>
<proteinExistence type="predicted"/>
<dbReference type="EMBL" id="CP018025">
    <property type="protein sequence ID" value="APD92381.1"/>
    <property type="molecule type" value="Genomic_DNA"/>
</dbReference>
<gene>
    <name evidence="7" type="ORF">BM524_20995</name>
</gene>
<keyword evidence="3" id="KW-0238">DNA-binding</keyword>
<keyword evidence="7" id="KW-0614">Plasmid</keyword>
<evidence type="ECO:0000259" key="5">
    <source>
        <dbReference type="Pfam" id="PF04542"/>
    </source>
</evidence>
<dbReference type="Pfam" id="PF04542">
    <property type="entry name" value="Sigma70_r2"/>
    <property type="match status" value="1"/>
</dbReference>
<dbReference type="Pfam" id="PF04545">
    <property type="entry name" value="Sigma70_r4"/>
    <property type="match status" value="1"/>
</dbReference>
<dbReference type="InterPro" id="IPR013325">
    <property type="entry name" value="RNA_pol_sigma_r2"/>
</dbReference>
<dbReference type="Gene3D" id="1.20.120.1810">
    <property type="match status" value="1"/>
</dbReference>
<feature type="domain" description="RNA polymerase sigma-70 region 4" evidence="6">
    <location>
        <begin position="201"/>
        <end position="246"/>
    </location>
</feature>
<dbReference type="Gene3D" id="1.20.140.160">
    <property type="match status" value="1"/>
</dbReference>
<keyword evidence="2" id="KW-0731">Sigma factor</keyword>
<name>A0AAC9JH30_9ALTE</name>
<dbReference type="GO" id="GO:0016987">
    <property type="term" value="F:sigma factor activity"/>
    <property type="evidence" value="ECO:0007669"/>
    <property type="project" value="UniProtKB-KW"/>
</dbReference>